<feature type="transmembrane region" description="Helical" evidence="5">
    <location>
        <begin position="72"/>
        <end position="90"/>
    </location>
</feature>
<evidence type="ECO:0000313" key="6">
    <source>
        <dbReference type="EMBL" id="ELR71208.1"/>
    </source>
</evidence>
<feature type="transmembrane region" description="Helical" evidence="5">
    <location>
        <begin position="7"/>
        <end position="25"/>
    </location>
</feature>
<evidence type="ECO:0000256" key="5">
    <source>
        <dbReference type="SAM" id="Phobius"/>
    </source>
</evidence>
<proteinExistence type="predicted"/>
<evidence type="ECO:0008006" key="8">
    <source>
        <dbReference type="Google" id="ProtNLM"/>
    </source>
</evidence>
<dbReference type="GO" id="GO:0016020">
    <property type="term" value="C:membrane"/>
    <property type="evidence" value="ECO:0007669"/>
    <property type="project" value="UniProtKB-SubCell"/>
</dbReference>
<reference evidence="6 7" key="1">
    <citation type="submission" date="2012-12" db="EMBL/GenBank/DDBJ databases">
        <title>Genome assembly of Fulvivirga imtechensis AK7.</title>
        <authorList>
            <person name="Nupur N."/>
            <person name="Khatri I."/>
            <person name="Kumar R."/>
            <person name="Subramanian S."/>
            <person name="Pinnaka A."/>
        </authorList>
    </citation>
    <scope>NUCLEOTIDE SEQUENCE [LARGE SCALE GENOMIC DNA]</scope>
    <source>
        <strain evidence="6 7">AK7</strain>
    </source>
</reference>
<gene>
    <name evidence="6" type="ORF">C900_03012</name>
</gene>
<protein>
    <recommendedName>
        <fullName evidence="8">DoxX family protein</fullName>
    </recommendedName>
</protein>
<keyword evidence="7" id="KW-1185">Reference proteome</keyword>
<evidence type="ECO:0000256" key="1">
    <source>
        <dbReference type="ARBA" id="ARBA00004141"/>
    </source>
</evidence>
<evidence type="ECO:0000313" key="7">
    <source>
        <dbReference type="Proteomes" id="UP000011135"/>
    </source>
</evidence>
<evidence type="ECO:0000256" key="3">
    <source>
        <dbReference type="ARBA" id="ARBA00022989"/>
    </source>
</evidence>
<comment type="subcellular location">
    <subcellularLocation>
        <location evidence="1">Membrane</location>
        <topology evidence="1">Multi-pass membrane protein</topology>
    </subcellularLocation>
</comment>
<dbReference type="InterPro" id="IPR032808">
    <property type="entry name" value="DoxX"/>
</dbReference>
<accession>L8JSN5</accession>
<keyword evidence="2 5" id="KW-0812">Transmembrane</keyword>
<dbReference type="OrthoDB" id="7960583at2"/>
<dbReference type="EMBL" id="AMZN01000044">
    <property type="protein sequence ID" value="ELR71208.1"/>
    <property type="molecule type" value="Genomic_DNA"/>
</dbReference>
<feature type="transmembrane region" description="Helical" evidence="5">
    <location>
        <begin position="45"/>
        <end position="65"/>
    </location>
</feature>
<organism evidence="6 7">
    <name type="scientific">Fulvivirga imtechensis AK7</name>
    <dbReference type="NCBI Taxonomy" id="1237149"/>
    <lineage>
        <taxon>Bacteria</taxon>
        <taxon>Pseudomonadati</taxon>
        <taxon>Bacteroidota</taxon>
        <taxon>Cytophagia</taxon>
        <taxon>Cytophagales</taxon>
        <taxon>Fulvivirgaceae</taxon>
        <taxon>Fulvivirga</taxon>
    </lineage>
</organism>
<feature type="transmembrane region" description="Helical" evidence="5">
    <location>
        <begin position="96"/>
        <end position="115"/>
    </location>
</feature>
<dbReference type="PATRIC" id="fig|1237149.3.peg.2768"/>
<keyword evidence="3 5" id="KW-1133">Transmembrane helix</keyword>
<dbReference type="Pfam" id="PF13564">
    <property type="entry name" value="DoxX_2"/>
    <property type="match status" value="1"/>
</dbReference>
<sequence length="131" mass="14899">MRKEKTIYWIATGIIFLFEAVMPALTSHTELAVEGIRHLGYPDYFRIQLTVFKVLGGLALILPMVPARVKEWAYAGFSITFISAFVGHWVVDGLGIQTIFPLIIFGIMILSYQYYHKIKDQKSIALKQMTA</sequence>
<name>L8JSN5_9BACT</name>
<dbReference type="Proteomes" id="UP000011135">
    <property type="component" value="Unassembled WGS sequence"/>
</dbReference>
<dbReference type="STRING" id="1237149.C900_03012"/>
<evidence type="ECO:0000256" key="4">
    <source>
        <dbReference type="ARBA" id="ARBA00023136"/>
    </source>
</evidence>
<comment type="caution">
    <text evidence="6">The sequence shown here is derived from an EMBL/GenBank/DDBJ whole genome shotgun (WGS) entry which is preliminary data.</text>
</comment>
<keyword evidence="4 5" id="KW-0472">Membrane</keyword>
<dbReference type="RefSeq" id="WP_009580349.1">
    <property type="nucleotide sequence ID" value="NZ_AMZN01000044.1"/>
</dbReference>
<evidence type="ECO:0000256" key="2">
    <source>
        <dbReference type="ARBA" id="ARBA00022692"/>
    </source>
</evidence>
<dbReference type="eggNOG" id="ENOG5031TV8">
    <property type="taxonomic scope" value="Bacteria"/>
</dbReference>
<dbReference type="AlphaFoldDB" id="L8JSN5"/>